<dbReference type="SMART" id="SM00345">
    <property type="entry name" value="HTH_GNTR"/>
    <property type="match status" value="1"/>
</dbReference>
<organism evidence="5 6">
    <name type="scientific">Arthrobacter mobilis</name>
    <dbReference type="NCBI Taxonomy" id="2724944"/>
    <lineage>
        <taxon>Bacteria</taxon>
        <taxon>Bacillati</taxon>
        <taxon>Actinomycetota</taxon>
        <taxon>Actinomycetes</taxon>
        <taxon>Micrococcales</taxon>
        <taxon>Micrococcaceae</taxon>
        <taxon>Arthrobacter</taxon>
    </lineage>
</organism>
<proteinExistence type="predicted"/>
<dbReference type="PANTHER" id="PTHR43537">
    <property type="entry name" value="TRANSCRIPTIONAL REGULATOR, GNTR FAMILY"/>
    <property type="match status" value="1"/>
</dbReference>
<reference evidence="5 6" key="1">
    <citation type="submission" date="2020-04" db="EMBL/GenBank/DDBJ databases">
        <title>Arthrobacter sp. nov.</title>
        <authorList>
            <person name="Liu S."/>
        </authorList>
    </citation>
    <scope>NUCLEOTIDE SEQUENCE [LARGE SCALE GENOMIC DNA]</scope>
    <source>
        <strain evidence="5 6">E918</strain>
    </source>
</reference>
<sequence length="237" mass="24465">MTRNLTASLVDDLRARIVDGSFAPGEKLPSENTLIAEHGVSRTVVREAITRLQAEGLVHTRRGAGSFVLIPPAAEPAPAGARAARTPEERRHLLTFRAAVESEAAALAAGQHTGPQLALLDAALEAFAAAGTPAAAMTCDFDFHRAIAEASGNPYIIDAITGFGPAMIAMPPHRLEGAGGSASADGSRLSRVAAEHQSIRDAIAARDAVAAAAAMRTHLANSRRRLDAESDAGSGQA</sequence>
<dbReference type="GO" id="GO:0003700">
    <property type="term" value="F:DNA-binding transcription factor activity"/>
    <property type="evidence" value="ECO:0007669"/>
    <property type="project" value="InterPro"/>
</dbReference>
<dbReference type="Pfam" id="PF07729">
    <property type="entry name" value="FCD"/>
    <property type="match status" value="1"/>
</dbReference>
<keyword evidence="1" id="KW-0805">Transcription regulation</keyword>
<name>A0A7X6K7W4_9MICC</name>
<dbReference type="Gene3D" id="1.20.120.530">
    <property type="entry name" value="GntR ligand-binding domain-like"/>
    <property type="match status" value="1"/>
</dbReference>
<dbReference type="InterPro" id="IPR011711">
    <property type="entry name" value="GntR_C"/>
</dbReference>
<dbReference type="PROSITE" id="PS50949">
    <property type="entry name" value="HTH_GNTR"/>
    <property type="match status" value="1"/>
</dbReference>
<dbReference type="PANTHER" id="PTHR43537:SF44">
    <property type="entry name" value="GNTR FAMILY REGULATORY PROTEIN"/>
    <property type="match status" value="1"/>
</dbReference>
<evidence type="ECO:0000313" key="6">
    <source>
        <dbReference type="Proteomes" id="UP000544090"/>
    </source>
</evidence>
<dbReference type="Gene3D" id="1.10.10.10">
    <property type="entry name" value="Winged helix-like DNA-binding domain superfamily/Winged helix DNA-binding domain"/>
    <property type="match status" value="1"/>
</dbReference>
<evidence type="ECO:0000256" key="1">
    <source>
        <dbReference type="ARBA" id="ARBA00023015"/>
    </source>
</evidence>
<dbReference type="RefSeq" id="WP_168489313.1">
    <property type="nucleotide sequence ID" value="NZ_JAAZSQ010000037.1"/>
</dbReference>
<keyword evidence="6" id="KW-1185">Reference proteome</keyword>
<evidence type="ECO:0000313" key="5">
    <source>
        <dbReference type="EMBL" id="NKX56800.1"/>
    </source>
</evidence>
<dbReference type="GO" id="GO:0003677">
    <property type="term" value="F:DNA binding"/>
    <property type="evidence" value="ECO:0007669"/>
    <property type="project" value="UniProtKB-KW"/>
</dbReference>
<dbReference type="SUPFAM" id="SSF46785">
    <property type="entry name" value="Winged helix' DNA-binding domain"/>
    <property type="match status" value="1"/>
</dbReference>
<dbReference type="InterPro" id="IPR036390">
    <property type="entry name" value="WH_DNA-bd_sf"/>
</dbReference>
<dbReference type="InterPro" id="IPR000524">
    <property type="entry name" value="Tscrpt_reg_HTH_GntR"/>
</dbReference>
<protein>
    <submittedName>
        <fullName evidence="5">FadR family transcriptional regulator</fullName>
    </submittedName>
</protein>
<dbReference type="AlphaFoldDB" id="A0A7X6K7W4"/>
<accession>A0A7X6K7W4</accession>
<keyword evidence="3" id="KW-0804">Transcription</keyword>
<dbReference type="EMBL" id="JAAZSQ010000037">
    <property type="protein sequence ID" value="NKX56800.1"/>
    <property type="molecule type" value="Genomic_DNA"/>
</dbReference>
<dbReference type="Pfam" id="PF00392">
    <property type="entry name" value="GntR"/>
    <property type="match status" value="1"/>
</dbReference>
<dbReference type="Proteomes" id="UP000544090">
    <property type="component" value="Unassembled WGS sequence"/>
</dbReference>
<dbReference type="SMART" id="SM00895">
    <property type="entry name" value="FCD"/>
    <property type="match status" value="1"/>
</dbReference>
<evidence type="ECO:0000259" key="4">
    <source>
        <dbReference type="PROSITE" id="PS50949"/>
    </source>
</evidence>
<dbReference type="InterPro" id="IPR008920">
    <property type="entry name" value="TF_FadR/GntR_C"/>
</dbReference>
<gene>
    <name evidence="5" type="ORF">HGG74_20215</name>
</gene>
<dbReference type="SUPFAM" id="SSF48008">
    <property type="entry name" value="GntR ligand-binding domain-like"/>
    <property type="match status" value="1"/>
</dbReference>
<feature type="domain" description="HTH gntR-type" evidence="4">
    <location>
        <begin position="3"/>
        <end position="71"/>
    </location>
</feature>
<comment type="caution">
    <text evidence="5">The sequence shown here is derived from an EMBL/GenBank/DDBJ whole genome shotgun (WGS) entry which is preliminary data.</text>
</comment>
<evidence type="ECO:0000256" key="2">
    <source>
        <dbReference type="ARBA" id="ARBA00023125"/>
    </source>
</evidence>
<dbReference type="CDD" id="cd07377">
    <property type="entry name" value="WHTH_GntR"/>
    <property type="match status" value="1"/>
</dbReference>
<keyword evidence="2" id="KW-0238">DNA-binding</keyword>
<dbReference type="PRINTS" id="PR00035">
    <property type="entry name" value="HTHGNTR"/>
</dbReference>
<dbReference type="InterPro" id="IPR036388">
    <property type="entry name" value="WH-like_DNA-bd_sf"/>
</dbReference>
<evidence type="ECO:0000256" key="3">
    <source>
        <dbReference type="ARBA" id="ARBA00023163"/>
    </source>
</evidence>